<proteinExistence type="inferred from homology"/>
<dbReference type="NCBIfam" id="TIGR00070">
    <property type="entry name" value="hisG"/>
    <property type="match status" value="1"/>
</dbReference>
<dbReference type="HOGENOM" id="CLU_038115_1_0_10"/>
<dbReference type="EMBL" id="CP003557">
    <property type="protein sequence ID" value="AFN76025.1"/>
    <property type="molecule type" value="Genomic_DNA"/>
</dbReference>
<dbReference type="InterPro" id="IPR018198">
    <property type="entry name" value="ATP_PRibTrfase_CS"/>
</dbReference>
<dbReference type="EC" id="2.4.2.17" evidence="6 18"/>
<dbReference type="GO" id="GO:0000105">
    <property type="term" value="P:L-histidine biosynthetic process"/>
    <property type="evidence" value="ECO:0007669"/>
    <property type="project" value="UniProtKB-UniRule"/>
</dbReference>
<dbReference type="GO" id="GO:0003879">
    <property type="term" value="F:ATP phosphoribosyltransferase activity"/>
    <property type="evidence" value="ECO:0007669"/>
    <property type="project" value="UniProtKB-UniRule"/>
</dbReference>
<dbReference type="Pfam" id="PF08029">
    <property type="entry name" value="HisG_C"/>
    <property type="match status" value="1"/>
</dbReference>
<dbReference type="Gene3D" id="3.40.190.10">
    <property type="entry name" value="Periplasmic binding protein-like II"/>
    <property type="match status" value="2"/>
</dbReference>
<dbReference type="InterPro" id="IPR001348">
    <property type="entry name" value="ATP_PRibTrfase_HisG"/>
</dbReference>
<dbReference type="InterPro" id="IPR013820">
    <property type="entry name" value="ATP_PRibTrfase_cat"/>
</dbReference>
<keyword evidence="8 18" id="KW-0963">Cytoplasm</keyword>
<keyword evidence="22" id="KW-1185">Reference proteome</keyword>
<dbReference type="GO" id="GO:0005737">
    <property type="term" value="C:cytoplasm"/>
    <property type="evidence" value="ECO:0007669"/>
    <property type="project" value="UniProtKB-SubCell"/>
</dbReference>
<keyword evidence="14 18" id="KW-0067">ATP-binding</keyword>
<keyword evidence="15 18" id="KW-0460">Magnesium</keyword>
<evidence type="ECO:0000259" key="19">
    <source>
        <dbReference type="Pfam" id="PF01634"/>
    </source>
</evidence>
<dbReference type="InterPro" id="IPR020621">
    <property type="entry name" value="ATP-PRT_HisG_long"/>
</dbReference>
<gene>
    <name evidence="18" type="primary">hisG</name>
    <name evidence="21" type="ordered locus">MROS_2795</name>
</gene>
<comment type="subcellular location">
    <subcellularLocation>
        <location evidence="3 18">Cytoplasm</location>
    </subcellularLocation>
</comment>
<dbReference type="KEGG" id="mro:MROS_2795"/>
<evidence type="ECO:0000313" key="22">
    <source>
        <dbReference type="Proteomes" id="UP000009011"/>
    </source>
</evidence>
<evidence type="ECO:0000256" key="6">
    <source>
        <dbReference type="ARBA" id="ARBA00011946"/>
    </source>
</evidence>
<dbReference type="GO" id="GO:0005524">
    <property type="term" value="F:ATP binding"/>
    <property type="evidence" value="ECO:0007669"/>
    <property type="project" value="UniProtKB-KW"/>
</dbReference>
<evidence type="ECO:0000313" key="21">
    <source>
        <dbReference type="EMBL" id="AFN76025.1"/>
    </source>
</evidence>
<evidence type="ECO:0000256" key="2">
    <source>
        <dbReference type="ARBA" id="ARBA00001946"/>
    </source>
</evidence>
<keyword evidence="11 18" id="KW-0808">Transferase</keyword>
<dbReference type="NCBIfam" id="TIGR03455">
    <property type="entry name" value="HisG_C-term"/>
    <property type="match status" value="1"/>
</dbReference>
<dbReference type="InterPro" id="IPR013115">
    <property type="entry name" value="HisG_C"/>
</dbReference>
<comment type="cofactor">
    <cofactor evidence="2 18">
        <name>Mg(2+)</name>
        <dbReference type="ChEBI" id="CHEBI:18420"/>
    </cofactor>
</comment>
<keyword evidence="10 18" id="KW-0328">Glycosyltransferase</keyword>
<evidence type="ECO:0000256" key="18">
    <source>
        <dbReference type="HAMAP-Rule" id="MF_00079"/>
    </source>
</evidence>
<dbReference type="PROSITE" id="PS01316">
    <property type="entry name" value="ATP_P_PHORIBOSYLTR"/>
    <property type="match status" value="1"/>
</dbReference>
<comment type="similarity">
    <text evidence="5 18">Belongs to the ATP phosphoribosyltransferase family. Long subfamily.</text>
</comment>
<evidence type="ECO:0000256" key="14">
    <source>
        <dbReference type="ARBA" id="ARBA00022840"/>
    </source>
</evidence>
<dbReference type="SUPFAM" id="SSF54913">
    <property type="entry name" value="GlnB-like"/>
    <property type="match status" value="1"/>
</dbReference>
<reference evidence="21 22" key="1">
    <citation type="journal article" date="2013" name="PLoS ONE">
        <title>Genomic analysis of Melioribacter roseus, facultatively anaerobic organotrophic bacterium representing a novel deep lineage within Bacteriodetes/Chlorobi group.</title>
        <authorList>
            <person name="Kadnikov V.V."/>
            <person name="Mardanov A.V."/>
            <person name="Podosokorskaya O.A."/>
            <person name="Gavrilov S.N."/>
            <person name="Kublanov I.V."/>
            <person name="Beletsky A.V."/>
            <person name="Bonch-Osmolovskaya E.A."/>
            <person name="Ravin N.V."/>
        </authorList>
    </citation>
    <scope>NUCLEOTIDE SEQUENCE [LARGE SCALE GENOMIC DNA]</scope>
    <source>
        <strain evidence="22">JCM 17771 / P3M-2</strain>
    </source>
</reference>
<comment type="function">
    <text evidence="17 18">Catalyzes the condensation of ATP and 5-phosphoribose 1-diphosphate to form N'-(5'-phosphoribosyl)-ATP (PR-ATP). Has a crucial role in the pathway because the rate of histidine biosynthesis seems to be controlled primarily by regulation of HisG enzymatic activity.</text>
</comment>
<evidence type="ECO:0000256" key="16">
    <source>
        <dbReference type="ARBA" id="ARBA00023102"/>
    </source>
</evidence>
<dbReference type="Gene3D" id="3.30.70.120">
    <property type="match status" value="1"/>
</dbReference>
<dbReference type="InterPro" id="IPR011322">
    <property type="entry name" value="N-reg_PII-like_a/b"/>
</dbReference>
<evidence type="ECO:0000256" key="3">
    <source>
        <dbReference type="ARBA" id="ARBA00004496"/>
    </source>
</evidence>
<evidence type="ECO:0000256" key="9">
    <source>
        <dbReference type="ARBA" id="ARBA00022605"/>
    </source>
</evidence>
<comment type="activity regulation">
    <text evidence="18">Feedback inhibited by histidine.</text>
</comment>
<evidence type="ECO:0000256" key="11">
    <source>
        <dbReference type="ARBA" id="ARBA00022679"/>
    </source>
</evidence>
<comment type="pathway">
    <text evidence="4 18">Amino-acid biosynthesis; L-histidine biosynthesis; L-histidine from 5-phospho-alpha-D-ribose 1-diphosphate: step 1/9.</text>
</comment>
<feature type="domain" description="ATP phosphoribosyltransferase catalytic" evidence="19">
    <location>
        <begin position="57"/>
        <end position="213"/>
    </location>
</feature>
<feature type="domain" description="Histidine biosynthesis HisG C-terminal" evidence="20">
    <location>
        <begin position="218"/>
        <end position="290"/>
    </location>
</feature>
<dbReference type="PANTHER" id="PTHR21403">
    <property type="entry name" value="ATP PHOSPHORIBOSYLTRANSFERASE ATP-PRTASE"/>
    <property type="match status" value="1"/>
</dbReference>
<organism evidence="21 22">
    <name type="scientific">Melioribacter roseus (strain DSM 23840 / JCM 17771 / VKM B-2668 / P3M-2)</name>
    <dbReference type="NCBI Taxonomy" id="1191523"/>
    <lineage>
        <taxon>Bacteria</taxon>
        <taxon>Pseudomonadati</taxon>
        <taxon>Ignavibacteriota</taxon>
        <taxon>Ignavibacteria</taxon>
        <taxon>Ignavibacteriales</taxon>
        <taxon>Melioribacteraceae</taxon>
        <taxon>Melioribacter</taxon>
    </lineage>
</organism>
<evidence type="ECO:0000256" key="5">
    <source>
        <dbReference type="ARBA" id="ARBA00007955"/>
    </source>
</evidence>
<dbReference type="AlphaFoldDB" id="I6ZA60"/>
<dbReference type="STRING" id="1191523.MROS_2795"/>
<dbReference type="RefSeq" id="WP_014857455.1">
    <property type="nucleotide sequence ID" value="NC_018178.1"/>
</dbReference>
<evidence type="ECO:0000256" key="8">
    <source>
        <dbReference type="ARBA" id="ARBA00022490"/>
    </source>
</evidence>
<evidence type="ECO:0000256" key="12">
    <source>
        <dbReference type="ARBA" id="ARBA00022723"/>
    </source>
</evidence>
<evidence type="ECO:0000256" key="10">
    <source>
        <dbReference type="ARBA" id="ARBA00022676"/>
    </source>
</evidence>
<dbReference type="Pfam" id="PF01634">
    <property type="entry name" value="HisG"/>
    <property type="match status" value="1"/>
</dbReference>
<dbReference type="FunFam" id="3.40.190.10:FF:000008">
    <property type="entry name" value="ATP phosphoribosyltransferase"/>
    <property type="match status" value="1"/>
</dbReference>
<dbReference type="PATRIC" id="fig|1191523.3.peg.2932"/>
<name>I6ZA60_MELRP</name>
<evidence type="ECO:0000256" key="17">
    <source>
        <dbReference type="ARBA" id="ARBA00024861"/>
    </source>
</evidence>
<keyword evidence="9 18" id="KW-0028">Amino-acid biosynthesis</keyword>
<keyword evidence="13 18" id="KW-0547">Nucleotide-binding</keyword>
<keyword evidence="12 18" id="KW-0479">Metal-binding</keyword>
<evidence type="ECO:0000256" key="15">
    <source>
        <dbReference type="ARBA" id="ARBA00022842"/>
    </source>
</evidence>
<comment type="catalytic activity">
    <reaction evidence="1 18">
        <text>1-(5-phospho-beta-D-ribosyl)-ATP + diphosphate = 5-phospho-alpha-D-ribose 1-diphosphate + ATP</text>
        <dbReference type="Rhea" id="RHEA:18473"/>
        <dbReference type="ChEBI" id="CHEBI:30616"/>
        <dbReference type="ChEBI" id="CHEBI:33019"/>
        <dbReference type="ChEBI" id="CHEBI:58017"/>
        <dbReference type="ChEBI" id="CHEBI:73183"/>
        <dbReference type="EC" id="2.4.2.17"/>
    </reaction>
</comment>
<dbReference type="HAMAP" id="MF_00079">
    <property type="entry name" value="HisG_Long"/>
    <property type="match status" value="1"/>
</dbReference>
<evidence type="ECO:0000256" key="4">
    <source>
        <dbReference type="ARBA" id="ARBA00004667"/>
    </source>
</evidence>
<dbReference type="FunFam" id="3.30.70.120:FF:000002">
    <property type="entry name" value="ATP phosphoribosyltransferase"/>
    <property type="match status" value="1"/>
</dbReference>
<dbReference type="SUPFAM" id="SSF53850">
    <property type="entry name" value="Periplasmic binding protein-like II"/>
    <property type="match status" value="1"/>
</dbReference>
<protein>
    <recommendedName>
        <fullName evidence="7 18">ATP phosphoribosyltransferase</fullName>
        <shortName evidence="18">ATP-PRT</shortName>
        <shortName evidence="18">ATP-PRTase</shortName>
        <ecNumber evidence="6 18">2.4.2.17</ecNumber>
    </recommendedName>
</protein>
<accession>I6ZA60</accession>
<dbReference type="GO" id="GO:0000287">
    <property type="term" value="F:magnesium ion binding"/>
    <property type="evidence" value="ECO:0007669"/>
    <property type="project" value="UniProtKB-UniRule"/>
</dbReference>
<evidence type="ECO:0000256" key="13">
    <source>
        <dbReference type="ARBA" id="ARBA00022741"/>
    </source>
</evidence>
<evidence type="ECO:0000256" key="1">
    <source>
        <dbReference type="ARBA" id="ARBA00000915"/>
    </source>
</evidence>
<dbReference type="eggNOG" id="COG0040">
    <property type="taxonomic scope" value="Bacteria"/>
</dbReference>
<dbReference type="InterPro" id="IPR015867">
    <property type="entry name" value="N-reg_PII/ATP_PRibTrfase_C"/>
</dbReference>
<sequence length="293" mass="32300">MGDNMLNGNLKLALQKNGRLTEKSLNLLKSCDIDIEEYSARLIVTARNYNLDILLLRDDDIPEYVMDGVADIGIVGEDVLYEKKANVDVVRKLGYGKCKLSLAIPESQTLEDLSELNGKRIATSFPNILKSYLTQNNINATVVEISGSVEIAPSLGVADYICDLVSTGNTLKFNKLKKSFDIFSSQAVLIANKNIENDPDKKSQLDNLLVRIDSALTARKSKYLMMNAPKNSLEKIESIIPSLKSPTILPLADPEMVAVHAVIPTSKFWEIYKDLKEAGASGILLLPIENMIV</sequence>
<dbReference type="PANTHER" id="PTHR21403:SF8">
    <property type="entry name" value="ATP PHOSPHORIBOSYLTRANSFERASE"/>
    <property type="match status" value="1"/>
</dbReference>
<evidence type="ECO:0000256" key="7">
    <source>
        <dbReference type="ARBA" id="ARBA00020998"/>
    </source>
</evidence>
<evidence type="ECO:0000259" key="20">
    <source>
        <dbReference type="Pfam" id="PF08029"/>
    </source>
</evidence>
<dbReference type="UniPathway" id="UPA00031">
    <property type="reaction ID" value="UER00006"/>
</dbReference>
<keyword evidence="16 18" id="KW-0368">Histidine biosynthesis</keyword>
<dbReference type="Proteomes" id="UP000009011">
    <property type="component" value="Chromosome"/>
</dbReference>